<accession>A0A382NH47</accession>
<sequence>MKPLGRFLIPALTLLVAVSGLSAKTVVSEVTPRVTGTVSADRVNVRARASLIGERVAQLRKGDQVTILAKVTVAPPRKGEPADWLKIAMPAAGQTWVHMSFVKEGKVTAKKLNVRAGGSERFSIIGRLAKGDAVKEKRTAGDWIEIEHPAGAHAYVAAKFIELGQAAEEAKPEETPEAKPTEVTETEEPKETPKAKPAELTETEEP</sequence>
<dbReference type="SMART" id="SM00287">
    <property type="entry name" value="SH3b"/>
    <property type="match status" value="2"/>
</dbReference>
<feature type="region of interest" description="Disordered" evidence="1">
    <location>
        <begin position="166"/>
        <end position="206"/>
    </location>
</feature>
<proteinExistence type="predicted"/>
<organism evidence="3">
    <name type="scientific">marine metagenome</name>
    <dbReference type="NCBI Taxonomy" id="408172"/>
    <lineage>
        <taxon>unclassified sequences</taxon>
        <taxon>metagenomes</taxon>
        <taxon>ecological metagenomes</taxon>
    </lineage>
</organism>
<evidence type="ECO:0000256" key="1">
    <source>
        <dbReference type="SAM" id="MobiDB-lite"/>
    </source>
</evidence>
<dbReference type="PANTHER" id="PTHR34408">
    <property type="entry name" value="FAMILY PROTEIN, PUTATIVE-RELATED"/>
    <property type="match status" value="1"/>
</dbReference>
<dbReference type="InterPro" id="IPR052354">
    <property type="entry name" value="Cell_Wall_Dynamics_Protein"/>
</dbReference>
<protein>
    <recommendedName>
        <fullName evidence="2">SH3b domain-containing protein</fullName>
    </recommendedName>
</protein>
<feature type="compositionally biased region" description="Basic and acidic residues" evidence="1">
    <location>
        <begin position="168"/>
        <end position="199"/>
    </location>
</feature>
<dbReference type="Pfam" id="PF08239">
    <property type="entry name" value="SH3_3"/>
    <property type="match status" value="2"/>
</dbReference>
<dbReference type="PROSITE" id="PS51781">
    <property type="entry name" value="SH3B"/>
    <property type="match status" value="1"/>
</dbReference>
<evidence type="ECO:0000259" key="2">
    <source>
        <dbReference type="PROSITE" id="PS51781"/>
    </source>
</evidence>
<dbReference type="AlphaFoldDB" id="A0A382NH47"/>
<name>A0A382NH47_9ZZZZ</name>
<feature type="domain" description="SH3b" evidence="2">
    <location>
        <begin position="102"/>
        <end position="165"/>
    </location>
</feature>
<feature type="non-terminal residue" evidence="3">
    <location>
        <position position="206"/>
    </location>
</feature>
<gene>
    <name evidence="3" type="ORF">METZ01_LOCUS312874</name>
</gene>
<evidence type="ECO:0000313" key="3">
    <source>
        <dbReference type="EMBL" id="SVC60020.1"/>
    </source>
</evidence>
<dbReference type="Gene3D" id="2.30.30.40">
    <property type="entry name" value="SH3 Domains"/>
    <property type="match status" value="2"/>
</dbReference>
<dbReference type="EMBL" id="UINC01100168">
    <property type="protein sequence ID" value="SVC60020.1"/>
    <property type="molecule type" value="Genomic_DNA"/>
</dbReference>
<dbReference type="PANTHER" id="PTHR34408:SF1">
    <property type="entry name" value="GLYCOSYL HYDROLASE FAMILY 19 DOMAIN-CONTAINING PROTEIN HI_1415"/>
    <property type="match status" value="1"/>
</dbReference>
<reference evidence="3" key="1">
    <citation type="submission" date="2018-05" db="EMBL/GenBank/DDBJ databases">
        <authorList>
            <person name="Lanie J.A."/>
            <person name="Ng W.-L."/>
            <person name="Kazmierczak K.M."/>
            <person name="Andrzejewski T.M."/>
            <person name="Davidsen T.M."/>
            <person name="Wayne K.J."/>
            <person name="Tettelin H."/>
            <person name="Glass J.I."/>
            <person name="Rusch D."/>
            <person name="Podicherti R."/>
            <person name="Tsui H.-C.T."/>
            <person name="Winkler M.E."/>
        </authorList>
    </citation>
    <scope>NUCLEOTIDE SEQUENCE</scope>
</reference>
<dbReference type="InterPro" id="IPR003646">
    <property type="entry name" value="SH3-like_bac-type"/>
</dbReference>